<keyword evidence="11" id="KW-1133">Transmembrane helix</keyword>
<organism evidence="20 21">
    <name type="scientific">Wickerhamomyces pijperi</name>
    <name type="common">Yeast</name>
    <name type="synonym">Pichia pijperi</name>
    <dbReference type="NCBI Taxonomy" id="599730"/>
    <lineage>
        <taxon>Eukaryota</taxon>
        <taxon>Fungi</taxon>
        <taxon>Dikarya</taxon>
        <taxon>Ascomycota</taxon>
        <taxon>Saccharomycotina</taxon>
        <taxon>Saccharomycetes</taxon>
        <taxon>Phaffomycetales</taxon>
        <taxon>Wickerhamomycetaceae</taxon>
        <taxon>Wickerhamomyces</taxon>
    </lineage>
</organism>
<dbReference type="Proteomes" id="UP000774326">
    <property type="component" value="Unassembled WGS sequence"/>
</dbReference>
<feature type="compositionally biased region" description="Low complexity" evidence="19">
    <location>
        <begin position="26"/>
        <end position="36"/>
    </location>
</feature>
<dbReference type="EMBL" id="JAEUBG010005633">
    <property type="protein sequence ID" value="KAH3673482.1"/>
    <property type="molecule type" value="Genomic_DNA"/>
</dbReference>
<evidence type="ECO:0000313" key="20">
    <source>
        <dbReference type="EMBL" id="KAH3673482.1"/>
    </source>
</evidence>
<protein>
    <recommendedName>
        <fullName evidence="4">Mitochondrial intermembrane space import and assembly protein 40</fullName>
    </recommendedName>
    <alternativeName>
        <fullName evidence="18">Mitochondrial import inner membrane translocase TIM40</fullName>
    </alternativeName>
</protein>
<keyword evidence="5" id="KW-0813">Transport</keyword>
<dbReference type="AlphaFoldDB" id="A0A9P8PLA7"/>
<comment type="cofactor">
    <cofactor evidence="2">
        <name>Cu(2+)</name>
        <dbReference type="ChEBI" id="CHEBI:29036"/>
    </cofactor>
</comment>
<evidence type="ECO:0000256" key="8">
    <source>
        <dbReference type="ARBA" id="ARBA00022927"/>
    </source>
</evidence>
<evidence type="ECO:0000256" key="15">
    <source>
        <dbReference type="ARBA" id="ARBA00023136"/>
    </source>
</evidence>
<keyword evidence="8" id="KW-0653">Protein transport</keyword>
<dbReference type="PROSITE" id="PS51808">
    <property type="entry name" value="CHCH"/>
    <property type="match status" value="1"/>
</dbReference>
<keyword evidence="6" id="KW-0812">Transmembrane</keyword>
<proteinExistence type="predicted"/>
<keyword evidence="15" id="KW-0472">Membrane</keyword>
<evidence type="ECO:0000313" key="21">
    <source>
        <dbReference type="Proteomes" id="UP000774326"/>
    </source>
</evidence>
<evidence type="ECO:0000256" key="3">
    <source>
        <dbReference type="ARBA" id="ARBA00004164"/>
    </source>
</evidence>
<comment type="cofactor">
    <cofactor evidence="1">
        <name>Zn(2+)</name>
        <dbReference type="ChEBI" id="CHEBI:29105"/>
    </cofactor>
</comment>
<evidence type="ECO:0000256" key="9">
    <source>
        <dbReference type="ARBA" id="ARBA00022946"/>
    </source>
</evidence>
<evidence type="ECO:0000256" key="2">
    <source>
        <dbReference type="ARBA" id="ARBA00001973"/>
    </source>
</evidence>
<evidence type="ECO:0000256" key="19">
    <source>
        <dbReference type="SAM" id="MobiDB-lite"/>
    </source>
</evidence>
<keyword evidence="21" id="KW-1185">Reference proteome</keyword>
<keyword evidence="7" id="KW-0999">Mitochondrion inner membrane</keyword>
<feature type="non-terminal residue" evidence="20">
    <location>
        <position position="1"/>
    </location>
</feature>
<feature type="region of interest" description="Disordered" evidence="19">
    <location>
        <begin position="1"/>
        <end position="68"/>
    </location>
</feature>
<evidence type="ECO:0000256" key="12">
    <source>
        <dbReference type="ARBA" id="ARBA00023002"/>
    </source>
</evidence>
<evidence type="ECO:0000256" key="5">
    <source>
        <dbReference type="ARBA" id="ARBA00022448"/>
    </source>
</evidence>
<evidence type="ECO:0000256" key="4">
    <source>
        <dbReference type="ARBA" id="ARBA00013714"/>
    </source>
</evidence>
<evidence type="ECO:0000256" key="1">
    <source>
        <dbReference type="ARBA" id="ARBA00001947"/>
    </source>
</evidence>
<dbReference type="OrthoDB" id="7481291at2759"/>
<evidence type="ECO:0000256" key="11">
    <source>
        <dbReference type="ARBA" id="ARBA00022989"/>
    </source>
</evidence>
<evidence type="ECO:0000256" key="17">
    <source>
        <dbReference type="ARBA" id="ARBA00023284"/>
    </source>
</evidence>
<gene>
    <name evidence="20" type="ORF">WICPIJ_009741</name>
</gene>
<keyword evidence="10" id="KW-0735">Signal-anchor</keyword>
<comment type="subcellular location">
    <subcellularLocation>
        <location evidence="3">Mitochondrion inner membrane</location>
        <topology evidence="3">Single-pass type II membrane protein</topology>
        <orientation evidence="3">Intermembrane side</orientation>
    </subcellularLocation>
</comment>
<evidence type="ECO:0000256" key="18">
    <source>
        <dbReference type="ARBA" id="ARBA00033150"/>
    </source>
</evidence>
<keyword evidence="13" id="KW-0811">Translocation</keyword>
<evidence type="ECO:0000256" key="16">
    <source>
        <dbReference type="ARBA" id="ARBA00023157"/>
    </source>
</evidence>
<evidence type="ECO:0000256" key="10">
    <source>
        <dbReference type="ARBA" id="ARBA00022968"/>
    </source>
</evidence>
<keyword evidence="12" id="KW-0560">Oxidoreductase</keyword>
<evidence type="ECO:0000256" key="13">
    <source>
        <dbReference type="ARBA" id="ARBA00023010"/>
    </source>
</evidence>
<dbReference type="GO" id="GO:0045041">
    <property type="term" value="P:protein import into mitochondrial intermembrane space"/>
    <property type="evidence" value="ECO:0007669"/>
    <property type="project" value="InterPro"/>
</dbReference>
<reference evidence="20" key="2">
    <citation type="submission" date="2021-01" db="EMBL/GenBank/DDBJ databases">
        <authorList>
            <person name="Schikora-Tamarit M.A."/>
        </authorList>
    </citation>
    <scope>NUCLEOTIDE SEQUENCE</scope>
    <source>
        <strain evidence="20">CBS2887</strain>
    </source>
</reference>
<evidence type="ECO:0000256" key="14">
    <source>
        <dbReference type="ARBA" id="ARBA00023128"/>
    </source>
</evidence>
<accession>A0A9P8PLA7</accession>
<dbReference type="PANTHER" id="PTHR21622:SF0">
    <property type="entry name" value="COILED-COIL-HELIX-COILED-COIL-HELIX DOMAIN CONTAINING 4"/>
    <property type="match status" value="1"/>
</dbReference>
<keyword evidence="17" id="KW-0676">Redox-active center</keyword>
<evidence type="ECO:0000256" key="6">
    <source>
        <dbReference type="ARBA" id="ARBA00022692"/>
    </source>
</evidence>
<keyword evidence="16" id="KW-1015">Disulfide bond</keyword>
<dbReference type="PANTHER" id="PTHR21622">
    <property type="entry name" value="COILED-COIL-HELIX-COILED-COIL-HELIX DOMAIN CONTAINING 4"/>
    <property type="match status" value="1"/>
</dbReference>
<dbReference type="GO" id="GO:0005743">
    <property type="term" value="C:mitochondrial inner membrane"/>
    <property type="evidence" value="ECO:0007669"/>
    <property type="project" value="UniProtKB-SubCell"/>
</dbReference>
<sequence length="203" mass="22259">SPLALDTKAKETTTTTKPAKAEKTEVTATEEQQEQTASKDTKTTTVTATEGEEQEPVQQSAYNPETGEINWDCPCLGGMAHGPCGEEFKEAFSCFVYSESDPKGFDCIEKFKNMQNCFRKYPDVYSEEIRDDEGPVDTLEVEQPAQQQEEQTTVIATEETPVIVAATPVIDIVEVVQTPEKVEAVEDVITLPVAEGAEPTKSD</sequence>
<keyword evidence="9" id="KW-0809">Transit peptide</keyword>
<dbReference type="GO" id="GO:0015035">
    <property type="term" value="F:protein-disulfide reductase activity"/>
    <property type="evidence" value="ECO:0007669"/>
    <property type="project" value="InterPro"/>
</dbReference>
<dbReference type="Gene3D" id="1.10.287.2900">
    <property type="match status" value="1"/>
</dbReference>
<dbReference type="FunFam" id="1.10.287.2900:FF:000002">
    <property type="entry name" value="Mitochondrial intermembrane space import and assembly protein"/>
    <property type="match status" value="1"/>
</dbReference>
<comment type="caution">
    <text evidence="20">The sequence shown here is derived from an EMBL/GenBank/DDBJ whole genome shotgun (WGS) entry which is preliminary data.</text>
</comment>
<dbReference type="InterPro" id="IPR039289">
    <property type="entry name" value="CHCHD4"/>
</dbReference>
<name>A0A9P8PLA7_WICPI</name>
<evidence type="ECO:0000256" key="7">
    <source>
        <dbReference type="ARBA" id="ARBA00022792"/>
    </source>
</evidence>
<reference evidence="20" key="1">
    <citation type="journal article" date="2021" name="Open Biol.">
        <title>Shared evolutionary footprints suggest mitochondrial oxidative damage underlies multiple complex I losses in fungi.</title>
        <authorList>
            <person name="Schikora-Tamarit M.A."/>
            <person name="Marcet-Houben M."/>
            <person name="Nosek J."/>
            <person name="Gabaldon T."/>
        </authorList>
    </citation>
    <scope>NUCLEOTIDE SEQUENCE</scope>
    <source>
        <strain evidence="20">CBS2887</strain>
    </source>
</reference>
<keyword evidence="14" id="KW-0496">Mitochondrion</keyword>
<dbReference type="GO" id="GO:0005758">
    <property type="term" value="C:mitochondrial intermembrane space"/>
    <property type="evidence" value="ECO:0007669"/>
    <property type="project" value="TreeGrafter"/>
</dbReference>